<keyword evidence="6" id="KW-1185">Reference proteome</keyword>
<dbReference type="Gene3D" id="2.40.50.40">
    <property type="match status" value="1"/>
</dbReference>
<dbReference type="RefSeq" id="XP_013440270.1">
    <property type="nucleotide sequence ID" value="XM_013584816.1"/>
</dbReference>
<dbReference type="InterPro" id="IPR016197">
    <property type="entry name" value="Chromo-like_dom_sf"/>
</dbReference>
<dbReference type="EMBL" id="HG722624">
    <property type="protein sequence ID" value="CDJ62908.1"/>
    <property type="molecule type" value="Genomic_DNA"/>
</dbReference>
<dbReference type="Pfam" id="PF00385">
    <property type="entry name" value="Chromo"/>
    <property type="match status" value="1"/>
</dbReference>
<dbReference type="InterPro" id="IPR051219">
    <property type="entry name" value="Heterochromatin_chromo-domain"/>
</dbReference>
<dbReference type="OrthoDB" id="3863715at2759"/>
<dbReference type="PANTHER" id="PTHR22812">
    <property type="entry name" value="CHROMOBOX PROTEIN"/>
    <property type="match status" value="1"/>
</dbReference>
<feature type="region of interest" description="Disordered" evidence="3">
    <location>
        <begin position="1"/>
        <end position="64"/>
    </location>
</feature>
<evidence type="ECO:0000313" key="6">
    <source>
        <dbReference type="Proteomes" id="UP000030754"/>
    </source>
</evidence>
<evidence type="ECO:0000256" key="2">
    <source>
        <dbReference type="ARBA" id="ARBA00023242"/>
    </source>
</evidence>
<feature type="domain" description="Chromo" evidence="4">
    <location>
        <begin position="292"/>
        <end position="351"/>
    </location>
</feature>
<evidence type="ECO:0000256" key="1">
    <source>
        <dbReference type="ARBA" id="ARBA00004123"/>
    </source>
</evidence>
<dbReference type="VEuPathDB" id="ToxoDB:ENH_00028900"/>
<dbReference type="GO" id="GO:0005634">
    <property type="term" value="C:nucleus"/>
    <property type="evidence" value="ECO:0007669"/>
    <property type="project" value="UniProtKB-SubCell"/>
</dbReference>
<accession>U6MIK5</accession>
<organism evidence="5 6">
    <name type="scientific">Eimeria necatrix</name>
    <dbReference type="NCBI Taxonomy" id="51315"/>
    <lineage>
        <taxon>Eukaryota</taxon>
        <taxon>Sar</taxon>
        <taxon>Alveolata</taxon>
        <taxon>Apicomplexa</taxon>
        <taxon>Conoidasida</taxon>
        <taxon>Coccidia</taxon>
        <taxon>Eucoccidiorida</taxon>
        <taxon>Eimeriorina</taxon>
        <taxon>Eimeriidae</taxon>
        <taxon>Eimeria</taxon>
    </lineage>
</organism>
<dbReference type="Proteomes" id="UP000030754">
    <property type="component" value="Unassembled WGS sequence"/>
</dbReference>
<dbReference type="CDD" id="cd00024">
    <property type="entry name" value="CD_CSD"/>
    <property type="match status" value="1"/>
</dbReference>
<evidence type="ECO:0000313" key="5">
    <source>
        <dbReference type="EMBL" id="CDJ62908.1"/>
    </source>
</evidence>
<dbReference type="SUPFAM" id="SSF54160">
    <property type="entry name" value="Chromo domain-like"/>
    <property type="match status" value="1"/>
</dbReference>
<gene>
    <name evidence="5" type="ORF">ENH_00028900</name>
</gene>
<dbReference type="GeneID" id="25473056"/>
<reference evidence="5" key="2">
    <citation type="submission" date="2013-10" db="EMBL/GenBank/DDBJ databases">
        <authorList>
            <person name="Aslett M."/>
        </authorList>
    </citation>
    <scope>NUCLEOTIDE SEQUENCE [LARGE SCALE GENOMIC DNA]</scope>
    <source>
        <strain evidence="5">Houghton</strain>
    </source>
</reference>
<evidence type="ECO:0000256" key="3">
    <source>
        <dbReference type="SAM" id="MobiDB-lite"/>
    </source>
</evidence>
<keyword evidence="2" id="KW-0539">Nucleus</keyword>
<feature type="compositionally biased region" description="Polar residues" evidence="3">
    <location>
        <begin position="13"/>
        <end position="25"/>
    </location>
</feature>
<evidence type="ECO:0000259" key="4">
    <source>
        <dbReference type="PROSITE" id="PS50013"/>
    </source>
</evidence>
<sequence>MHLGNGRVIGPTPQETPTMSVNKMPSESPAHHRHATPKPTVTEQPHGRKEAPPQATPLPNVTPGDSPFITWNQLQFVMSVIRTVLGGTGASSETPPILPEDGSTMMAFLLRIERRYTQMRLEPREWGNALIDHLVGPAVTYWMYLRRTIDLSDWATVRRRLLERFHRTMSQSQLLKELAKVRWNGNPKEYTDRFAAVAEQALDFAPDKLAKYYCTGLPTDLRLSITNNGKVKYQSWEQAATAATRFYEAKQSVLELRARIKRAIRAAVHVRGLADAAWPPIHVAAGNPTEEYEVDYVMDQRGSGDAAQYLVKWRGTPEDQATWEPAHHLTGCPALLRAWRRRQRKRLQARNNIGPSEA</sequence>
<proteinExistence type="predicted"/>
<dbReference type="PROSITE" id="PS50013">
    <property type="entry name" value="CHROMO_2"/>
    <property type="match status" value="1"/>
</dbReference>
<dbReference type="InterPro" id="IPR000953">
    <property type="entry name" value="Chromo/chromo_shadow_dom"/>
</dbReference>
<reference evidence="5" key="1">
    <citation type="submission" date="2013-10" db="EMBL/GenBank/DDBJ databases">
        <title>Genomic analysis of the causative agents of coccidiosis in chickens.</title>
        <authorList>
            <person name="Reid A.J."/>
            <person name="Blake D."/>
            <person name="Billington K."/>
            <person name="Browne H."/>
            <person name="Dunn M."/>
            <person name="Hung S."/>
            <person name="Kawahara F."/>
            <person name="Miranda-Saavedra D."/>
            <person name="Mourier T."/>
            <person name="Nagra H."/>
            <person name="Otto T.D."/>
            <person name="Rawlings N."/>
            <person name="Sanchez A."/>
            <person name="Sanders M."/>
            <person name="Subramaniam C."/>
            <person name="Tay Y."/>
            <person name="Dear P."/>
            <person name="Doerig C."/>
            <person name="Gruber A."/>
            <person name="Parkinson J."/>
            <person name="Shirley M."/>
            <person name="Wan K.L."/>
            <person name="Berriman M."/>
            <person name="Tomley F."/>
            <person name="Pain A."/>
        </authorList>
    </citation>
    <scope>NUCLEOTIDE SEQUENCE [LARGE SCALE GENOMIC DNA]</scope>
    <source>
        <strain evidence="5">Houghton</strain>
    </source>
</reference>
<dbReference type="AlphaFoldDB" id="U6MIK5"/>
<name>U6MIK5_9EIME</name>
<dbReference type="InterPro" id="IPR023780">
    <property type="entry name" value="Chromo_domain"/>
</dbReference>
<dbReference type="SMART" id="SM00298">
    <property type="entry name" value="CHROMO"/>
    <property type="match status" value="1"/>
</dbReference>
<comment type="subcellular location">
    <subcellularLocation>
        <location evidence="1">Nucleus</location>
    </subcellularLocation>
</comment>
<protein>
    <recommendedName>
        <fullName evidence="4">Chromo domain-containing protein</fullName>
    </recommendedName>
</protein>